<dbReference type="InterPro" id="IPR029058">
    <property type="entry name" value="AB_hydrolase_fold"/>
</dbReference>
<dbReference type="Gene3D" id="3.40.50.1820">
    <property type="entry name" value="alpha/beta hydrolase"/>
    <property type="match status" value="1"/>
</dbReference>
<organism evidence="3 4">
    <name type="scientific">Phenylobacterium hankyongense</name>
    <dbReference type="NCBI Taxonomy" id="1813876"/>
    <lineage>
        <taxon>Bacteria</taxon>
        <taxon>Pseudomonadati</taxon>
        <taxon>Pseudomonadota</taxon>
        <taxon>Alphaproteobacteria</taxon>
        <taxon>Caulobacterales</taxon>
        <taxon>Caulobacteraceae</taxon>
        <taxon>Phenylobacterium</taxon>
    </lineage>
</organism>
<dbReference type="EMBL" id="QFYP01000001">
    <property type="protein sequence ID" value="RAK58617.1"/>
    <property type="molecule type" value="Genomic_DNA"/>
</dbReference>
<keyword evidence="3" id="KW-0378">Hydrolase</keyword>
<dbReference type="InterPro" id="IPR051044">
    <property type="entry name" value="MAG_DAG_Lipase"/>
</dbReference>
<feature type="signal peptide" evidence="1">
    <location>
        <begin position="1"/>
        <end position="22"/>
    </location>
</feature>
<name>A0A328AVJ1_9CAUL</name>
<evidence type="ECO:0000259" key="2">
    <source>
        <dbReference type="Pfam" id="PF12146"/>
    </source>
</evidence>
<gene>
    <name evidence="3" type="ORF">DJ021_01810</name>
</gene>
<dbReference type="PROSITE" id="PS51257">
    <property type="entry name" value="PROKAR_LIPOPROTEIN"/>
    <property type="match status" value="1"/>
</dbReference>
<dbReference type="AlphaFoldDB" id="A0A328AVJ1"/>
<dbReference type="RefSeq" id="WP_111455910.1">
    <property type="nucleotide sequence ID" value="NZ_QFYP01000001.1"/>
</dbReference>
<sequence>MTRLIAVLFATLMLAGCTPLMVQQAGRPPLGFQGPRLDTDSVTSFDGTRLGLMRWEAKGEPWAVVVGLHGMNDYANAFHLAAPWWAEQGITTLAYDQRGFGRSPGRGVWAGDELMDEDLRTVVSLARRAYPHAIIVVVGESMGGAVAAETFASDRPPAADRVVLLSPAVWGWREQPLPYRTLLWFAANFTASKVYTPPRWLTRKVSPTDNREELIAMGRDPLMVWGARSDTLYGLVGMMDRAADAVGRIGAPVLYLYGAHDQIIPKKAALRAVKTLKPTDRTAYYAKGWHLMMRDHQGPAVWADIAAFIRDPAAPLPSGAPPIRGAPAPGGPLHVAAGL</sequence>
<feature type="chain" id="PRO_5016364836" evidence="1">
    <location>
        <begin position="23"/>
        <end position="339"/>
    </location>
</feature>
<dbReference type="SUPFAM" id="SSF53474">
    <property type="entry name" value="alpha/beta-Hydrolases"/>
    <property type="match status" value="1"/>
</dbReference>
<keyword evidence="4" id="KW-1185">Reference proteome</keyword>
<comment type="caution">
    <text evidence="3">The sequence shown here is derived from an EMBL/GenBank/DDBJ whole genome shotgun (WGS) entry which is preliminary data.</text>
</comment>
<reference evidence="4" key="1">
    <citation type="submission" date="2018-05" db="EMBL/GenBank/DDBJ databases">
        <authorList>
            <person name="Li X."/>
        </authorList>
    </citation>
    <scope>NUCLEOTIDE SEQUENCE [LARGE SCALE GENOMIC DNA]</scope>
    <source>
        <strain evidence="4">HKS-05</strain>
    </source>
</reference>
<dbReference type="PANTHER" id="PTHR11614">
    <property type="entry name" value="PHOSPHOLIPASE-RELATED"/>
    <property type="match status" value="1"/>
</dbReference>
<dbReference type="InterPro" id="IPR000073">
    <property type="entry name" value="AB_hydrolase_1"/>
</dbReference>
<evidence type="ECO:0000313" key="3">
    <source>
        <dbReference type="EMBL" id="RAK58617.1"/>
    </source>
</evidence>
<dbReference type="Proteomes" id="UP000249842">
    <property type="component" value="Unassembled WGS sequence"/>
</dbReference>
<evidence type="ECO:0000313" key="4">
    <source>
        <dbReference type="Proteomes" id="UP000249842"/>
    </source>
</evidence>
<evidence type="ECO:0000256" key="1">
    <source>
        <dbReference type="SAM" id="SignalP"/>
    </source>
</evidence>
<keyword evidence="1" id="KW-0732">Signal</keyword>
<dbReference type="PRINTS" id="PR00111">
    <property type="entry name" value="ABHYDROLASE"/>
</dbReference>
<feature type="domain" description="Serine aminopeptidase S33" evidence="2">
    <location>
        <begin position="60"/>
        <end position="296"/>
    </location>
</feature>
<proteinExistence type="predicted"/>
<dbReference type="InterPro" id="IPR022742">
    <property type="entry name" value="Hydrolase_4"/>
</dbReference>
<dbReference type="Pfam" id="PF12146">
    <property type="entry name" value="Hydrolase_4"/>
    <property type="match status" value="1"/>
</dbReference>
<dbReference type="OrthoDB" id="9806902at2"/>
<accession>A0A328AVJ1</accession>
<dbReference type="GO" id="GO:0016787">
    <property type="term" value="F:hydrolase activity"/>
    <property type="evidence" value="ECO:0007669"/>
    <property type="project" value="UniProtKB-KW"/>
</dbReference>
<protein>
    <submittedName>
        <fullName evidence="3">Alpha/beta hydrolase</fullName>
    </submittedName>
</protein>